<dbReference type="PANTHER" id="PTHR10015">
    <property type="entry name" value="HEAT SHOCK TRANSCRIPTION FACTOR"/>
    <property type="match status" value="1"/>
</dbReference>
<name>A0A7S4AC44_9STRA</name>
<feature type="region of interest" description="Disordered" evidence="4">
    <location>
        <begin position="256"/>
        <end position="294"/>
    </location>
</feature>
<organism evidence="6">
    <name type="scientific">Pseudo-nitzschia australis</name>
    <dbReference type="NCBI Taxonomy" id="44445"/>
    <lineage>
        <taxon>Eukaryota</taxon>
        <taxon>Sar</taxon>
        <taxon>Stramenopiles</taxon>
        <taxon>Ochrophyta</taxon>
        <taxon>Bacillariophyta</taxon>
        <taxon>Bacillariophyceae</taxon>
        <taxon>Bacillariophycidae</taxon>
        <taxon>Bacillariales</taxon>
        <taxon>Bacillariaceae</taxon>
        <taxon>Pseudo-nitzschia</taxon>
    </lineage>
</organism>
<dbReference type="SUPFAM" id="SSF46785">
    <property type="entry name" value="Winged helix' DNA-binding domain"/>
    <property type="match status" value="1"/>
</dbReference>
<accession>A0A7S4AC44</accession>
<dbReference type="GO" id="GO:0005634">
    <property type="term" value="C:nucleus"/>
    <property type="evidence" value="ECO:0007669"/>
    <property type="project" value="UniProtKB-SubCell"/>
</dbReference>
<feature type="region of interest" description="Disordered" evidence="4">
    <location>
        <begin position="160"/>
        <end position="179"/>
    </location>
</feature>
<dbReference type="PANTHER" id="PTHR10015:SF206">
    <property type="entry name" value="HSF-TYPE DNA-BINDING DOMAIN-CONTAINING PROTEIN"/>
    <property type="match status" value="1"/>
</dbReference>
<evidence type="ECO:0000256" key="1">
    <source>
        <dbReference type="ARBA" id="ARBA00004123"/>
    </source>
</evidence>
<protein>
    <recommendedName>
        <fullName evidence="5">HSF-type DNA-binding domain-containing protein</fullName>
    </recommendedName>
</protein>
<dbReference type="InterPro" id="IPR036388">
    <property type="entry name" value="WH-like_DNA-bd_sf"/>
</dbReference>
<comment type="subcellular location">
    <subcellularLocation>
        <location evidence="1">Nucleus</location>
    </subcellularLocation>
</comment>
<dbReference type="Gene3D" id="1.10.10.10">
    <property type="entry name" value="Winged helix-like DNA-binding domain superfamily/Winged helix DNA-binding domain"/>
    <property type="match status" value="1"/>
</dbReference>
<proteinExistence type="predicted"/>
<evidence type="ECO:0000259" key="5">
    <source>
        <dbReference type="Pfam" id="PF00447"/>
    </source>
</evidence>
<feature type="compositionally biased region" description="Low complexity" evidence="4">
    <location>
        <begin position="264"/>
        <end position="280"/>
    </location>
</feature>
<dbReference type="Pfam" id="PF00447">
    <property type="entry name" value="HSF_DNA-bind"/>
    <property type="match status" value="1"/>
</dbReference>
<reference evidence="6" key="1">
    <citation type="submission" date="2021-01" db="EMBL/GenBank/DDBJ databases">
        <authorList>
            <person name="Corre E."/>
            <person name="Pelletier E."/>
            <person name="Niang G."/>
            <person name="Scheremetjew M."/>
            <person name="Finn R."/>
            <person name="Kale V."/>
            <person name="Holt S."/>
            <person name="Cochrane G."/>
            <person name="Meng A."/>
            <person name="Brown T."/>
            <person name="Cohen L."/>
        </authorList>
    </citation>
    <scope>NUCLEOTIDE SEQUENCE</scope>
    <source>
        <strain evidence="6">10249 10 AB</strain>
    </source>
</reference>
<gene>
    <name evidence="6" type="ORF">PAUS00366_LOCUS3243</name>
</gene>
<feature type="domain" description="HSF-type DNA-binding" evidence="5">
    <location>
        <begin position="30"/>
        <end position="104"/>
    </location>
</feature>
<keyword evidence="3" id="KW-0539">Nucleus</keyword>
<dbReference type="GO" id="GO:0043565">
    <property type="term" value="F:sequence-specific DNA binding"/>
    <property type="evidence" value="ECO:0007669"/>
    <property type="project" value="InterPro"/>
</dbReference>
<evidence type="ECO:0000313" key="6">
    <source>
        <dbReference type="EMBL" id="CAE0710516.1"/>
    </source>
</evidence>
<evidence type="ECO:0000256" key="4">
    <source>
        <dbReference type="SAM" id="MobiDB-lite"/>
    </source>
</evidence>
<dbReference type="InterPro" id="IPR000232">
    <property type="entry name" value="HSF_DNA-bd"/>
</dbReference>
<keyword evidence="2" id="KW-0238">DNA-binding</keyword>
<sequence length="317" mass="35066">MGVPCPSILSDSHTNAYSIPLFVDWFVHLFNRRLVDMLSENEDVISFCPGHITNGETILGRIVVHDRIKVENEILPRYFNHSSFASLRRQLNYFSFTRIGKGRQKGATYCNEGVVVIEDILRLRRRSTTSSNSSAITYDCMPVSTKNHHREQIEPLMAKSTSFSRSGIKEAAPRSKTKRALAVTSFRHSCVQGQQHMKKVRHGHCDHNEGDESTLHIVAPFAPPKLVSPVTSPLHSPSTPPRGTLKVTLDLTVPASNLPTRNMSTTTNGSVSSVVSSSNGAVHQTHRNNTHTTEDPDILAGCRALLSFSHGLHKLTA</sequence>
<dbReference type="EMBL" id="HBIX01004139">
    <property type="protein sequence ID" value="CAE0710516.1"/>
    <property type="molecule type" value="Transcribed_RNA"/>
</dbReference>
<evidence type="ECO:0000256" key="2">
    <source>
        <dbReference type="ARBA" id="ARBA00023125"/>
    </source>
</evidence>
<evidence type="ECO:0000256" key="3">
    <source>
        <dbReference type="ARBA" id="ARBA00023242"/>
    </source>
</evidence>
<dbReference type="GO" id="GO:0003700">
    <property type="term" value="F:DNA-binding transcription factor activity"/>
    <property type="evidence" value="ECO:0007669"/>
    <property type="project" value="InterPro"/>
</dbReference>
<dbReference type="AlphaFoldDB" id="A0A7S4AC44"/>
<dbReference type="InterPro" id="IPR036390">
    <property type="entry name" value="WH_DNA-bd_sf"/>
</dbReference>